<reference evidence="1" key="1">
    <citation type="journal article" date="2022" name="bioRxiv">
        <title>Sequencing and chromosome-scale assembly of the giantPleurodeles waltlgenome.</title>
        <authorList>
            <person name="Brown T."/>
            <person name="Elewa A."/>
            <person name="Iarovenko S."/>
            <person name="Subramanian E."/>
            <person name="Araus A.J."/>
            <person name="Petzold A."/>
            <person name="Susuki M."/>
            <person name="Suzuki K.-i.T."/>
            <person name="Hayashi T."/>
            <person name="Toyoda A."/>
            <person name="Oliveira C."/>
            <person name="Osipova E."/>
            <person name="Leigh N.D."/>
            <person name="Simon A."/>
            <person name="Yun M.H."/>
        </authorList>
    </citation>
    <scope>NUCLEOTIDE SEQUENCE</scope>
    <source>
        <strain evidence="1">20211129_DDA</strain>
        <tissue evidence="1">Liver</tissue>
    </source>
</reference>
<organism evidence="1 2">
    <name type="scientific">Pleurodeles waltl</name>
    <name type="common">Iberian ribbed newt</name>
    <dbReference type="NCBI Taxonomy" id="8319"/>
    <lineage>
        <taxon>Eukaryota</taxon>
        <taxon>Metazoa</taxon>
        <taxon>Chordata</taxon>
        <taxon>Craniata</taxon>
        <taxon>Vertebrata</taxon>
        <taxon>Euteleostomi</taxon>
        <taxon>Amphibia</taxon>
        <taxon>Batrachia</taxon>
        <taxon>Caudata</taxon>
        <taxon>Salamandroidea</taxon>
        <taxon>Salamandridae</taxon>
        <taxon>Pleurodelinae</taxon>
        <taxon>Pleurodeles</taxon>
    </lineage>
</organism>
<dbReference type="EMBL" id="JANPWB010000011">
    <property type="protein sequence ID" value="KAJ1130095.1"/>
    <property type="molecule type" value="Genomic_DNA"/>
</dbReference>
<protein>
    <submittedName>
        <fullName evidence="1">Uncharacterized protein</fullName>
    </submittedName>
</protein>
<dbReference type="AlphaFoldDB" id="A0AAV7PPT2"/>
<proteinExistence type="predicted"/>
<accession>A0AAV7PPT2</accession>
<gene>
    <name evidence="1" type="ORF">NDU88_008451</name>
</gene>
<evidence type="ECO:0000313" key="2">
    <source>
        <dbReference type="Proteomes" id="UP001066276"/>
    </source>
</evidence>
<comment type="caution">
    <text evidence="1">The sequence shown here is derived from an EMBL/GenBank/DDBJ whole genome shotgun (WGS) entry which is preliminary data.</text>
</comment>
<sequence>MVEGWGCSLPEEAATGSNRAMRLPGQAEALRALHDRAEDAEGRAQHNNVQIVDMPEGANPSQFLEDWFREIVAPPGPLLHVCGGERTQGARKAALLTVKYATHPRAQLQTSKKAKMSTKGIPAALPSLQQARAGQEDALLTVASMEVRPVRYPRALPQYPTLTLNRLPACHSFPQ</sequence>
<dbReference type="Proteomes" id="UP001066276">
    <property type="component" value="Chromosome 7"/>
</dbReference>
<name>A0AAV7PPT2_PLEWA</name>
<evidence type="ECO:0000313" key="1">
    <source>
        <dbReference type="EMBL" id="KAJ1130095.1"/>
    </source>
</evidence>
<keyword evidence="2" id="KW-1185">Reference proteome</keyword>